<sequence>MALVDTIMRYLSRVSQDESMSPDLREQATYIGVAYQSHRNMCRLVAQVSVFTRGEFMIHPSHRVNLLGENLDTAVRRHAKEVLNAISDHHTVPSLGDLEGHPIELYSILDARIERAMTGENRILFHQELLINEKKANGDLTRIIRKFGYHYIFRAGLQEYYMTKTVAAMVNFFRPDGRGDEFRISTQQTCYNFLEARLRLSPEEKANLIQRTRCFPEDAHKFWNWLEKHRKAYLAMKAAFAILSTLERR</sequence>
<dbReference type="OrthoDB" id="4397787at2759"/>
<comment type="caution">
    <text evidence="1">The sequence shown here is derived from an EMBL/GenBank/DDBJ whole genome shotgun (WGS) entry which is preliminary data.</text>
</comment>
<name>A0A2I2GFS1_9EURO</name>
<evidence type="ECO:0000313" key="2">
    <source>
        <dbReference type="Proteomes" id="UP000234275"/>
    </source>
</evidence>
<dbReference type="STRING" id="1392250.A0A2I2GFS1"/>
<protein>
    <submittedName>
        <fullName evidence="1">Putative mating locus protein</fullName>
    </submittedName>
</protein>
<dbReference type="VEuPathDB" id="FungiDB:P170DRAFT_422662"/>
<dbReference type="RefSeq" id="XP_024706979.1">
    <property type="nucleotide sequence ID" value="XM_024847457.1"/>
</dbReference>
<gene>
    <name evidence="1" type="ORF">P170DRAFT_422662</name>
</gene>
<organism evidence="1 2">
    <name type="scientific">Aspergillus steynii IBT 23096</name>
    <dbReference type="NCBI Taxonomy" id="1392250"/>
    <lineage>
        <taxon>Eukaryota</taxon>
        <taxon>Fungi</taxon>
        <taxon>Dikarya</taxon>
        <taxon>Ascomycota</taxon>
        <taxon>Pezizomycotina</taxon>
        <taxon>Eurotiomycetes</taxon>
        <taxon>Eurotiomycetidae</taxon>
        <taxon>Eurotiales</taxon>
        <taxon>Aspergillaceae</taxon>
        <taxon>Aspergillus</taxon>
        <taxon>Aspergillus subgen. Circumdati</taxon>
    </lineage>
</organism>
<accession>A0A2I2GFS1</accession>
<dbReference type="Proteomes" id="UP000234275">
    <property type="component" value="Unassembled WGS sequence"/>
</dbReference>
<dbReference type="EMBL" id="MSFO01000002">
    <property type="protein sequence ID" value="PLB51677.1"/>
    <property type="molecule type" value="Genomic_DNA"/>
</dbReference>
<evidence type="ECO:0000313" key="1">
    <source>
        <dbReference type="EMBL" id="PLB51677.1"/>
    </source>
</evidence>
<keyword evidence="2" id="KW-1185">Reference proteome</keyword>
<proteinExistence type="predicted"/>
<reference evidence="1 2" key="1">
    <citation type="submission" date="2016-12" db="EMBL/GenBank/DDBJ databases">
        <title>The genomes of Aspergillus section Nigri reveals drivers in fungal speciation.</title>
        <authorList>
            <consortium name="DOE Joint Genome Institute"/>
            <person name="Vesth T.C."/>
            <person name="Nybo J."/>
            <person name="Theobald S."/>
            <person name="Brandl J."/>
            <person name="Frisvad J.C."/>
            <person name="Nielsen K.F."/>
            <person name="Lyhne E.K."/>
            <person name="Kogle M.E."/>
            <person name="Kuo A."/>
            <person name="Riley R."/>
            <person name="Clum A."/>
            <person name="Nolan M."/>
            <person name="Lipzen A."/>
            <person name="Salamov A."/>
            <person name="Henrissat B."/>
            <person name="Wiebenga A."/>
            <person name="De Vries R.P."/>
            <person name="Grigoriev I.V."/>
            <person name="Mortensen U.H."/>
            <person name="Andersen M.R."/>
            <person name="Baker S.E."/>
        </authorList>
    </citation>
    <scope>NUCLEOTIDE SEQUENCE [LARGE SCALE GENOMIC DNA]</scope>
    <source>
        <strain evidence="1 2">IBT 23096</strain>
    </source>
</reference>
<dbReference type="GeneID" id="36555156"/>
<dbReference type="AlphaFoldDB" id="A0A2I2GFS1"/>